<dbReference type="Proteomes" id="UP000190637">
    <property type="component" value="Unassembled WGS sequence"/>
</dbReference>
<gene>
    <name evidence="3" type="ORF">SAMN02745673_03741</name>
</gene>
<evidence type="ECO:0008006" key="5">
    <source>
        <dbReference type="Google" id="ProtNLM"/>
    </source>
</evidence>
<proteinExistence type="predicted"/>
<dbReference type="STRING" id="1122192.SAMN02745673_03741"/>
<name>A0A1T4SNY9_9ACTN</name>
<evidence type="ECO:0000313" key="3">
    <source>
        <dbReference type="EMBL" id="SKA29611.1"/>
    </source>
</evidence>
<protein>
    <recommendedName>
        <fullName evidence="5">DUF3558 domain-containing protein</fullName>
    </recommendedName>
</protein>
<keyword evidence="4" id="KW-1185">Reference proteome</keyword>
<dbReference type="EMBL" id="FUWS01000010">
    <property type="protein sequence ID" value="SKA29611.1"/>
    <property type="molecule type" value="Genomic_DNA"/>
</dbReference>
<sequence length="275" mass="28514">MLQPPHGGPGQDPPGGDPGPRGGPPAQPGPAWSPSSTAPGTPSQGGWPTAGQADPGRETPSAHPLGGERQIEPTPRANRGCAIALLGTAAVTVLLLLVGGVTAAVWLDADGGEYSVAPDCSVAEGEVLSRLVPAHETVLAERIDTEGQEWWEGHQCVWETAATAVEPPAKVALYTMRNENRPGAGGEEQAATDLADDSRGHEAVAVEELGDEALAWYDNGNRFGCVGVRTSNLYVSSCYYASTDYSGTRTVPQDEALKGAEELARDVVARIETGS</sequence>
<accession>A0A1T4SNY9</accession>
<reference evidence="3 4" key="1">
    <citation type="submission" date="2017-02" db="EMBL/GenBank/DDBJ databases">
        <authorList>
            <person name="Peterson S.W."/>
        </authorList>
    </citation>
    <scope>NUCLEOTIDE SEQUENCE [LARGE SCALE GENOMIC DNA]</scope>
    <source>
        <strain evidence="3 4">DSM 45154</strain>
    </source>
</reference>
<feature type="region of interest" description="Disordered" evidence="1">
    <location>
        <begin position="1"/>
        <end position="74"/>
    </location>
</feature>
<keyword evidence="2" id="KW-1133">Transmembrane helix</keyword>
<keyword evidence="2" id="KW-0812">Transmembrane</keyword>
<evidence type="ECO:0000256" key="2">
    <source>
        <dbReference type="SAM" id="Phobius"/>
    </source>
</evidence>
<feature type="compositionally biased region" description="Polar residues" evidence="1">
    <location>
        <begin position="33"/>
        <end position="46"/>
    </location>
</feature>
<feature type="compositionally biased region" description="Pro residues" evidence="1">
    <location>
        <begin position="11"/>
        <end position="28"/>
    </location>
</feature>
<evidence type="ECO:0000313" key="4">
    <source>
        <dbReference type="Proteomes" id="UP000190637"/>
    </source>
</evidence>
<organism evidence="3 4">
    <name type="scientific">Marinactinospora thermotolerans DSM 45154</name>
    <dbReference type="NCBI Taxonomy" id="1122192"/>
    <lineage>
        <taxon>Bacteria</taxon>
        <taxon>Bacillati</taxon>
        <taxon>Actinomycetota</taxon>
        <taxon>Actinomycetes</taxon>
        <taxon>Streptosporangiales</taxon>
        <taxon>Nocardiopsidaceae</taxon>
        <taxon>Marinactinospora</taxon>
    </lineage>
</organism>
<feature type="transmembrane region" description="Helical" evidence="2">
    <location>
        <begin position="83"/>
        <end position="107"/>
    </location>
</feature>
<keyword evidence="2" id="KW-0472">Membrane</keyword>
<dbReference type="AlphaFoldDB" id="A0A1T4SNY9"/>
<evidence type="ECO:0000256" key="1">
    <source>
        <dbReference type="SAM" id="MobiDB-lite"/>
    </source>
</evidence>